<dbReference type="Gene3D" id="3.80.10.10">
    <property type="entry name" value="Ribonuclease Inhibitor"/>
    <property type="match status" value="2"/>
</dbReference>
<dbReference type="InterPro" id="IPR026906">
    <property type="entry name" value="LRR_5"/>
</dbReference>
<dbReference type="AlphaFoldDB" id="A0AAD8XTX6"/>
<keyword evidence="2" id="KW-1185">Reference proteome</keyword>
<dbReference type="Proteomes" id="UP001224775">
    <property type="component" value="Unassembled WGS sequence"/>
</dbReference>
<organism evidence="1 2">
    <name type="scientific">Skeletonema marinoi</name>
    <dbReference type="NCBI Taxonomy" id="267567"/>
    <lineage>
        <taxon>Eukaryota</taxon>
        <taxon>Sar</taxon>
        <taxon>Stramenopiles</taxon>
        <taxon>Ochrophyta</taxon>
        <taxon>Bacillariophyta</taxon>
        <taxon>Coscinodiscophyceae</taxon>
        <taxon>Thalassiosirophycidae</taxon>
        <taxon>Thalassiosirales</taxon>
        <taxon>Skeletonemataceae</taxon>
        <taxon>Skeletonema</taxon>
        <taxon>Skeletonema marinoi-dohrnii complex</taxon>
    </lineage>
</organism>
<dbReference type="PANTHER" id="PTHR45661:SF3">
    <property type="entry name" value="IG-LIKE DOMAIN-CONTAINING PROTEIN"/>
    <property type="match status" value="1"/>
</dbReference>
<name>A0AAD8XTX6_9STRA</name>
<dbReference type="InterPro" id="IPR032675">
    <property type="entry name" value="LRR_dom_sf"/>
</dbReference>
<gene>
    <name evidence="1" type="ORF">QTG54_015904</name>
</gene>
<comment type="caution">
    <text evidence="1">The sequence shown here is derived from an EMBL/GenBank/DDBJ whole genome shotgun (WGS) entry which is preliminary data.</text>
</comment>
<dbReference type="EMBL" id="JATAAI010000050">
    <property type="protein sequence ID" value="KAK1733345.1"/>
    <property type="molecule type" value="Genomic_DNA"/>
</dbReference>
<evidence type="ECO:0000313" key="2">
    <source>
        <dbReference type="Proteomes" id="UP001224775"/>
    </source>
</evidence>
<sequence>MMAADGWHIYYGRDGEVIPPGVTRVRIDESVTVIPARAFYGNRTIKELDCHDGVKTVEEMALHGCRSLRRVIMRGVEVVERNAFNSCTALMYVECDKLERIGRHAFCNCKSLTSINLPSAKIVEGWAFAGCTALTNVIFGKALESIGRGAFRNCTSLERITIPLKDGIITYNDIFQECKKLKHVDLVEGEQLHGTIAALLSEEWKNDMDREIEAINQILPNTLAGNWENNEDVVGKALVIRMWIASVLHKIVHCKAQHLRYLNEAATTLQLALPNDIVNKNVLPFLELPSYTFEGED</sequence>
<dbReference type="Pfam" id="PF13306">
    <property type="entry name" value="LRR_5"/>
    <property type="match status" value="1"/>
</dbReference>
<evidence type="ECO:0000313" key="1">
    <source>
        <dbReference type="EMBL" id="KAK1733345.1"/>
    </source>
</evidence>
<protein>
    <recommendedName>
        <fullName evidence="3">Leucine-rich repeat domain-containing protein</fullName>
    </recommendedName>
</protein>
<dbReference type="SUPFAM" id="SSF52058">
    <property type="entry name" value="L domain-like"/>
    <property type="match status" value="1"/>
</dbReference>
<accession>A0AAD8XTX6</accession>
<evidence type="ECO:0008006" key="3">
    <source>
        <dbReference type="Google" id="ProtNLM"/>
    </source>
</evidence>
<dbReference type="PANTHER" id="PTHR45661">
    <property type="entry name" value="SURFACE ANTIGEN"/>
    <property type="match status" value="1"/>
</dbReference>
<proteinExistence type="predicted"/>
<reference evidence="1" key="1">
    <citation type="submission" date="2023-06" db="EMBL/GenBank/DDBJ databases">
        <title>Survivors Of The Sea: Transcriptome response of Skeletonema marinoi to long-term dormancy.</title>
        <authorList>
            <person name="Pinder M.I.M."/>
            <person name="Kourtchenko O."/>
            <person name="Robertson E.K."/>
            <person name="Larsson T."/>
            <person name="Maumus F."/>
            <person name="Osuna-Cruz C.M."/>
            <person name="Vancaester E."/>
            <person name="Stenow R."/>
            <person name="Vandepoele K."/>
            <person name="Ploug H."/>
            <person name="Bruchert V."/>
            <person name="Godhe A."/>
            <person name="Topel M."/>
        </authorList>
    </citation>
    <scope>NUCLEOTIDE SEQUENCE</scope>
    <source>
        <strain evidence="1">R05AC</strain>
    </source>
</reference>
<dbReference type="InterPro" id="IPR053139">
    <property type="entry name" value="Surface_bspA-like"/>
</dbReference>